<keyword evidence="2" id="KW-1185">Reference proteome</keyword>
<name>A0AAE1A2T7_9GAST</name>
<dbReference type="Proteomes" id="UP001283361">
    <property type="component" value="Unassembled WGS sequence"/>
</dbReference>
<accession>A0AAE1A2T7</accession>
<evidence type="ECO:0000313" key="1">
    <source>
        <dbReference type="EMBL" id="KAK3779601.1"/>
    </source>
</evidence>
<reference evidence="1" key="1">
    <citation type="journal article" date="2023" name="G3 (Bethesda)">
        <title>A reference genome for the long-term kleptoplast-retaining sea slug Elysia crispata morphotype clarki.</title>
        <authorList>
            <person name="Eastman K.E."/>
            <person name="Pendleton A.L."/>
            <person name="Shaikh M.A."/>
            <person name="Suttiyut T."/>
            <person name="Ogas R."/>
            <person name="Tomko P."/>
            <person name="Gavelis G."/>
            <person name="Widhalm J.R."/>
            <person name="Wisecaver J.H."/>
        </authorList>
    </citation>
    <scope>NUCLEOTIDE SEQUENCE</scope>
    <source>
        <strain evidence="1">ECLA1</strain>
    </source>
</reference>
<dbReference type="AlphaFoldDB" id="A0AAE1A2T7"/>
<comment type="caution">
    <text evidence="1">The sequence shown here is derived from an EMBL/GenBank/DDBJ whole genome shotgun (WGS) entry which is preliminary data.</text>
</comment>
<evidence type="ECO:0000313" key="2">
    <source>
        <dbReference type="Proteomes" id="UP001283361"/>
    </source>
</evidence>
<proteinExistence type="predicted"/>
<gene>
    <name evidence="1" type="ORF">RRG08_045346</name>
</gene>
<dbReference type="EMBL" id="JAWDGP010002824">
    <property type="protein sequence ID" value="KAK3779601.1"/>
    <property type="molecule type" value="Genomic_DNA"/>
</dbReference>
<protein>
    <submittedName>
        <fullName evidence="1">Uncharacterized protein</fullName>
    </submittedName>
</protein>
<organism evidence="1 2">
    <name type="scientific">Elysia crispata</name>
    <name type="common">lettuce slug</name>
    <dbReference type="NCBI Taxonomy" id="231223"/>
    <lineage>
        <taxon>Eukaryota</taxon>
        <taxon>Metazoa</taxon>
        <taxon>Spiralia</taxon>
        <taxon>Lophotrochozoa</taxon>
        <taxon>Mollusca</taxon>
        <taxon>Gastropoda</taxon>
        <taxon>Heterobranchia</taxon>
        <taxon>Euthyneura</taxon>
        <taxon>Panpulmonata</taxon>
        <taxon>Sacoglossa</taxon>
        <taxon>Placobranchoidea</taxon>
        <taxon>Plakobranchidae</taxon>
        <taxon>Elysia</taxon>
    </lineage>
</organism>
<sequence length="214" mass="23501">MRALVCVFVYRLVGERSMQHYYSSSVAVWATCDLRDAVKRCAAHTWSRISLDVTGVCRLLWRLKLLRLWALSVSSRDLGKEGGGMEREDDATSGGVYQIDTGTGLVPHCQAVAATATGEGVKGFLHMRVRVPLFLTCLDQTASLVLVSPVLDCVRTFAWGDRLGALAVVNISRYPLPLSASWEFLHCSILMINRNRGRLDLCNAGVNIVGTAED</sequence>